<evidence type="ECO:0000256" key="1">
    <source>
        <dbReference type="SAM" id="MobiDB-lite"/>
    </source>
</evidence>
<reference evidence="2 3" key="1">
    <citation type="submission" date="2024-08" db="EMBL/GenBank/DDBJ databases">
        <authorList>
            <person name="Cucini C."/>
            <person name="Frati F."/>
        </authorList>
    </citation>
    <scope>NUCLEOTIDE SEQUENCE [LARGE SCALE GENOMIC DNA]</scope>
</reference>
<dbReference type="Proteomes" id="UP001642540">
    <property type="component" value="Unassembled WGS sequence"/>
</dbReference>
<proteinExistence type="predicted"/>
<evidence type="ECO:0000313" key="2">
    <source>
        <dbReference type="EMBL" id="CAL8080092.1"/>
    </source>
</evidence>
<gene>
    <name evidence="2" type="ORF">ODALV1_LOCUS4545</name>
</gene>
<organism evidence="2 3">
    <name type="scientific">Orchesella dallaii</name>
    <dbReference type="NCBI Taxonomy" id="48710"/>
    <lineage>
        <taxon>Eukaryota</taxon>
        <taxon>Metazoa</taxon>
        <taxon>Ecdysozoa</taxon>
        <taxon>Arthropoda</taxon>
        <taxon>Hexapoda</taxon>
        <taxon>Collembola</taxon>
        <taxon>Entomobryomorpha</taxon>
        <taxon>Entomobryoidea</taxon>
        <taxon>Orchesellidae</taxon>
        <taxon>Orchesellinae</taxon>
        <taxon>Orchesella</taxon>
    </lineage>
</organism>
<evidence type="ECO:0000313" key="3">
    <source>
        <dbReference type="Proteomes" id="UP001642540"/>
    </source>
</evidence>
<name>A0ABP1PWH1_9HEXA</name>
<sequence length="221" mass="22611">MVSTKILNPAYDHGTNIKLPSEPESRAEDGQNNDNDSNNNPRYTMSIIPRNNVISSRSSRRHRSTRRANQIAKANISMTPPGTTEALVENMDRAPGAYAVGPTACAGTYEGKHVPTVGLFAKASTGDTQAHVGPMHAKANGPTAGAGVHASPLGVGVFANAEVGRVEASLGGVTAGLGLNFNTGASIGVDGVSVSALGFGVSLGRHIAVRTPVADASCSIL</sequence>
<protein>
    <submittedName>
        <fullName evidence="2">Uncharacterized protein</fullName>
    </submittedName>
</protein>
<accession>A0ABP1PWH1</accession>
<dbReference type="EMBL" id="CAXLJM020000014">
    <property type="protein sequence ID" value="CAL8080092.1"/>
    <property type="molecule type" value="Genomic_DNA"/>
</dbReference>
<keyword evidence="3" id="KW-1185">Reference proteome</keyword>
<feature type="region of interest" description="Disordered" evidence="1">
    <location>
        <begin position="1"/>
        <end position="72"/>
    </location>
</feature>
<comment type="caution">
    <text evidence="2">The sequence shown here is derived from an EMBL/GenBank/DDBJ whole genome shotgun (WGS) entry which is preliminary data.</text>
</comment>